<organism evidence="3 4">
    <name type="scientific">Ophiobolus disseminans</name>
    <dbReference type="NCBI Taxonomy" id="1469910"/>
    <lineage>
        <taxon>Eukaryota</taxon>
        <taxon>Fungi</taxon>
        <taxon>Dikarya</taxon>
        <taxon>Ascomycota</taxon>
        <taxon>Pezizomycotina</taxon>
        <taxon>Dothideomycetes</taxon>
        <taxon>Pleosporomycetidae</taxon>
        <taxon>Pleosporales</taxon>
        <taxon>Pleosporineae</taxon>
        <taxon>Phaeosphaeriaceae</taxon>
        <taxon>Ophiobolus</taxon>
    </lineage>
</organism>
<proteinExistence type="predicted"/>
<keyword evidence="2" id="KW-0472">Membrane</keyword>
<protein>
    <submittedName>
        <fullName evidence="3">Uncharacterized protein</fullName>
    </submittedName>
</protein>
<dbReference type="Proteomes" id="UP000799424">
    <property type="component" value="Unassembled WGS sequence"/>
</dbReference>
<dbReference type="AlphaFoldDB" id="A0A6A6ZP50"/>
<accession>A0A6A6ZP50</accession>
<evidence type="ECO:0000256" key="1">
    <source>
        <dbReference type="SAM" id="MobiDB-lite"/>
    </source>
</evidence>
<name>A0A6A6ZP50_9PLEO</name>
<keyword evidence="2" id="KW-0812">Transmembrane</keyword>
<feature type="transmembrane region" description="Helical" evidence="2">
    <location>
        <begin position="176"/>
        <end position="200"/>
    </location>
</feature>
<keyword evidence="4" id="KW-1185">Reference proteome</keyword>
<evidence type="ECO:0000313" key="3">
    <source>
        <dbReference type="EMBL" id="KAF2822174.1"/>
    </source>
</evidence>
<evidence type="ECO:0000313" key="4">
    <source>
        <dbReference type="Proteomes" id="UP000799424"/>
    </source>
</evidence>
<reference evidence="3" key="1">
    <citation type="journal article" date="2020" name="Stud. Mycol.">
        <title>101 Dothideomycetes genomes: a test case for predicting lifestyles and emergence of pathogens.</title>
        <authorList>
            <person name="Haridas S."/>
            <person name="Albert R."/>
            <person name="Binder M."/>
            <person name="Bloem J."/>
            <person name="Labutti K."/>
            <person name="Salamov A."/>
            <person name="Andreopoulos B."/>
            <person name="Baker S."/>
            <person name="Barry K."/>
            <person name="Bills G."/>
            <person name="Bluhm B."/>
            <person name="Cannon C."/>
            <person name="Castanera R."/>
            <person name="Culley D."/>
            <person name="Daum C."/>
            <person name="Ezra D."/>
            <person name="Gonzalez J."/>
            <person name="Henrissat B."/>
            <person name="Kuo A."/>
            <person name="Liang C."/>
            <person name="Lipzen A."/>
            <person name="Lutzoni F."/>
            <person name="Magnuson J."/>
            <person name="Mondo S."/>
            <person name="Nolan M."/>
            <person name="Ohm R."/>
            <person name="Pangilinan J."/>
            <person name="Park H.-J."/>
            <person name="Ramirez L."/>
            <person name="Alfaro M."/>
            <person name="Sun H."/>
            <person name="Tritt A."/>
            <person name="Yoshinaga Y."/>
            <person name="Zwiers L.-H."/>
            <person name="Turgeon B."/>
            <person name="Goodwin S."/>
            <person name="Spatafora J."/>
            <person name="Crous P."/>
            <person name="Grigoriev I."/>
        </authorList>
    </citation>
    <scope>NUCLEOTIDE SEQUENCE</scope>
    <source>
        <strain evidence="3">CBS 113818</strain>
    </source>
</reference>
<evidence type="ECO:0000256" key="2">
    <source>
        <dbReference type="SAM" id="Phobius"/>
    </source>
</evidence>
<feature type="region of interest" description="Disordered" evidence="1">
    <location>
        <begin position="139"/>
        <end position="170"/>
    </location>
</feature>
<dbReference type="EMBL" id="MU006235">
    <property type="protein sequence ID" value="KAF2822174.1"/>
    <property type="molecule type" value="Genomic_DNA"/>
</dbReference>
<keyword evidence="2" id="KW-1133">Transmembrane helix</keyword>
<sequence>MRRKQSAVHKICDASSSAVEQATACEWHGGKPAAGPRGDGTASRFGTNDGGAARRCLICCPAAIGSGQSISSRRDELEVVQSAIMRGRIDNMPSIEPAGILTEITCATALQTQSAATVVEFLAVGLGLPCASDTAKRIRKKSAPRRLQALPTPGVQGHDGGSSNNDDPRSGLRRTVVWTIVAALGEAGYMALMFGGLGAYGVESCGPVRAADQNPCHGKRRVETAMPLWRQRPTSEPWCCTEASAAEGPGV</sequence>
<gene>
    <name evidence="3" type="ORF">CC86DRAFT_425770</name>
</gene>